<reference evidence="2 3" key="1">
    <citation type="submission" date="2016-10" db="EMBL/GenBank/DDBJ databases">
        <authorList>
            <person name="de Groot N.N."/>
        </authorList>
    </citation>
    <scope>NUCLEOTIDE SEQUENCE [LARGE SCALE GENOMIC DNA]</scope>
    <source>
        <strain evidence="2 3">DSM 43357</strain>
    </source>
</reference>
<dbReference type="STRING" id="46177.SAMN05660976_04129"/>
<dbReference type="OrthoDB" id="3515039at2"/>
<dbReference type="RefSeq" id="WP_091102201.1">
    <property type="nucleotide sequence ID" value="NZ_FOBF01000009.1"/>
</dbReference>
<name>A0A1H7VFD0_9ACTN</name>
<protein>
    <submittedName>
        <fullName evidence="2">Uncharacterized protein</fullName>
    </submittedName>
</protein>
<keyword evidence="1" id="KW-0732">Signal</keyword>
<keyword evidence="3" id="KW-1185">Reference proteome</keyword>
<sequence>MKRIIAGLALTTAAALATAAPAQAAPADPVKALKKQFSAGHGVRVSETSRTSMKGESMATTKTSATLAFGAKGVVASDIRNHSSKKDSFASIFAPERMVTVGGFQYAKGGLFSEDLPEGKKWVRYPGGEPSGTYNQVLDIFRPKVLDALVTRAKTAKGGTYSGVISYKDIAKLYGQKPDKLLGKIEVKYALGVNAKGLVTRLTTDWALDFGVLGKVRSQTETRYTGWGSKVTVKAPPKSEWIDIAELGPDAEVPKEIPDNSINSLGTVK</sequence>
<dbReference type="Proteomes" id="UP000198953">
    <property type="component" value="Unassembled WGS sequence"/>
</dbReference>
<accession>A0A1H7VFD0</accession>
<gene>
    <name evidence="2" type="ORF">SAMN05660976_04129</name>
</gene>
<organism evidence="2 3">
    <name type="scientific">Nonomuraea pusilla</name>
    <dbReference type="NCBI Taxonomy" id="46177"/>
    <lineage>
        <taxon>Bacteria</taxon>
        <taxon>Bacillati</taxon>
        <taxon>Actinomycetota</taxon>
        <taxon>Actinomycetes</taxon>
        <taxon>Streptosporangiales</taxon>
        <taxon>Streptosporangiaceae</taxon>
        <taxon>Nonomuraea</taxon>
    </lineage>
</organism>
<feature type="chain" id="PRO_5011748995" evidence="1">
    <location>
        <begin position="25"/>
        <end position="269"/>
    </location>
</feature>
<dbReference type="AlphaFoldDB" id="A0A1H7VFD0"/>
<evidence type="ECO:0000313" key="2">
    <source>
        <dbReference type="EMBL" id="SEM07962.1"/>
    </source>
</evidence>
<proteinExistence type="predicted"/>
<dbReference type="Gene3D" id="2.50.20.20">
    <property type="match status" value="1"/>
</dbReference>
<dbReference type="EMBL" id="FOBF01000009">
    <property type="protein sequence ID" value="SEM07962.1"/>
    <property type="molecule type" value="Genomic_DNA"/>
</dbReference>
<evidence type="ECO:0000256" key="1">
    <source>
        <dbReference type="SAM" id="SignalP"/>
    </source>
</evidence>
<feature type="signal peptide" evidence="1">
    <location>
        <begin position="1"/>
        <end position="24"/>
    </location>
</feature>
<evidence type="ECO:0000313" key="3">
    <source>
        <dbReference type="Proteomes" id="UP000198953"/>
    </source>
</evidence>